<dbReference type="EMBL" id="AK139806">
    <property type="protein sequence ID" value="BAE24143.1"/>
    <property type="molecule type" value="mRNA"/>
</dbReference>
<dbReference type="AlphaFoldDB" id="Q3UT37"/>
<name>Q3UT37_MOUSE</name>
<proteinExistence type="evidence at transcript level"/>
<reference evidence="1" key="4">
    <citation type="journal article" date="2001" name="Nature">
        <title>Functional annotation of a full-length mouse cDNA collection.</title>
        <authorList>
            <consortium name="The RIKEN Genome Exploration Research Group Phase II Team and the FANTOM Consortium"/>
        </authorList>
    </citation>
    <scope>NUCLEOTIDE SEQUENCE</scope>
    <source>
        <strain evidence="1">C57BL/6J</strain>
        <tissue evidence="1">Egg</tissue>
    </source>
</reference>
<reference evidence="1" key="1">
    <citation type="journal article" date="1999" name="Methods Enzymol.">
        <title>High-efficiency full-length cDNA cloning.</title>
        <authorList>
            <person name="Carninci P."/>
            <person name="Hayashizaki Y."/>
        </authorList>
    </citation>
    <scope>NUCLEOTIDE SEQUENCE</scope>
    <source>
        <strain evidence="1">C57BL/6J</strain>
        <tissue evidence="1">Egg</tissue>
    </source>
</reference>
<dbReference type="AGR" id="MGI:3034888"/>
<protein>
    <submittedName>
        <fullName evidence="1">Uncharacterized protein</fullName>
    </submittedName>
</protein>
<gene>
    <name evidence="2" type="primary">AU016765</name>
</gene>
<evidence type="ECO:0000313" key="2">
    <source>
        <dbReference type="MGI" id="MGI:3034888"/>
    </source>
</evidence>
<accession>Q3UT37</accession>
<reference evidence="1" key="3">
    <citation type="journal article" date="2000" name="Genome Res.">
        <title>RIKEN integrated sequence analysis (RISA) system--384-format sequencing pipeline with 384 multicapillary sequencer.</title>
        <authorList>
            <person name="Shibata K."/>
            <person name="Itoh M."/>
            <person name="Aizawa K."/>
            <person name="Nagaoka S."/>
            <person name="Sasaki N."/>
            <person name="Carninci P."/>
            <person name="Konno H."/>
            <person name="Akiyama J."/>
            <person name="Nishi K."/>
            <person name="Kitsunai T."/>
            <person name="Tashiro H."/>
            <person name="Itoh M."/>
            <person name="Sumi N."/>
            <person name="Ishii Y."/>
            <person name="Nakamura S."/>
            <person name="Hazama M."/>
            <person name="Nishine T."/>
            <person name="Harada A."/>
            <person name="Yamamoto R."/>
            <person name="Matsumoto H."/>
            <person name="Sakaguchi S."/>
            <person name="Ikegami T."/>
            <person name="Kashiwagi K."/>
            <person name="Fujiwake S."/>
            <person name="Inoue K."/>
            <person name="Togawa Y."/>
            <person name="Izawa M."/>
            <person name="Ohara E."/>
            <person name="Watahiki M."/>
            <person name="Yoneda Y."/>
            <person name="Ishikawa T."/>
            <person name="Ozawa K."/>
            <person name="Tanaka T."/>
            <person name="Matsuura S."/>
            <person name="Kawai J."/>
            <person name="Okazaki Y."/>
            <person name="Muramatsu M."/>
            <person name="Inoue Y."/>
            <person name="Kira A."/>
            <person name="Hayashizaki Y."/>
        </authorList>
    </citation>
    <scope>NUCLEOTIDE SEQUENCE</scope>
    <source>
        <strain evidence="1">C57BL/6J</strain>
        <tissue evidence="1">Egg</tissue>
    </source>
</reference>
<reference evidence="1" key="6">
    <citation type="submission" date="2004-03" db="EMBL/GenBank/DDBJ databases">
        <authorList>
            <person name="Arakawa T."/>
            <person name="Carninci P."/>
            <person name="Fukuda S."/>
            <person name="Hashizume W."/>
            <person name="Hayashida K."/>
            <person name="Hori F."/>
            <person name="Iida J."/>
            <person name="Imamura K."/>
            <person name="Imotani K."/>
            <person name="Itoh M."/>
            <person name="Kanagawa S."/>
            <person name="Kawai J."/>
            <person name="Kojima M."/>
            <person name="Konno H."/>
            <person name="Murata M."/>
            <person name="Nakamura M."/>
            <person name="Ninomiya N."/>
            <person name="Nishiyori H."/>
            <person name="Nomura K."/>
            <person name="Ohno M."/>
            <person name="Sakazume N."/>
            <person name="Sano H."/>
            <person name="Sasaki D."/>
            <person name="Shibata K."/>
            <person name="Shiraki T."/>
            <person name="Tagami M."/>
            <person name="Tagami Y."/>
            <person name="Waki K."/>
            <person name="Watahiki A."/>
            <person name="Muramatsu M."/>
            <person name="Hayashizaki Y."/>
        </authorList>
    </citation>
    <scope>NUCLEOTIDE SEQUENCE</scope>
    <source>
        <strain evidence="1">C57BL/6J</strain>
        <tissue evidence="1">Egg</tissue>
    </source>
</reference>
<reference evidence="1" key="5">
    <citation type="journal article" date="2002" name="Nature">
        <title>Analysis of the mouse transcriptome based on functional annotation of 60,770 full-length cDNAs.</title>
        <authorList>
            <consortium name="The FANTOM Consortium and the RIKEN Genome Exploration Research Group Phase I and II Team"/>
        </authorList>
    </citation>
    <scope>NUCLEOTIDE SEQUENCE</scope>
    <source>
        <strain evidence="1">C57BL/6J</strain>
        <tissue evidence="1">Egg</tissue>
    </source>
</reference>
<reference evidence="1" key="7">
    <citation type="journal article" date="2005" name="Science">
        <title>The Transcriptional Landscape of the Mammalian Genome.</title>
        <authorList>
            <consortium name="The FANTOM Consortium"/>
            <consortium name="Riken Genome Exploration Research Group and Genome Science Group (Genome Network Project Core Group)"/>
        </authorList>
    </citation>
    <scope>NUCLEOTIDE SEQUENCE</scope>
    <source>
        <strain evidence="1">C57BL/6J</strain>
        <tissue evidence="1">Egg</tissue>
    </source>
</reference>
<reference evidence="1" key="2">
    <citation type="journal article" date="2000" name="Genome Res.">
        <title>Normalization and subtraction of cap-trapper-selected cDNAs to prepare full-length cDNA libraries for rapid discovery of new genes.</title>
        <authorList>
            <person name="Carninci P."/>
            <person name="Shibata Y."/>
            <person name="Hayatsu N."/>
            <person name="Sugahara Y."/>
            <person name="Shibata K."/>
            <person name="Itoh M."/>
            <person name="Konno H."/>
            <person name="Okazaki Y."/>
            <person name="Muramatsu M."/>
            <person name="Hayashizaki Y."/>
        </authorList>
    </citation>
    <scope>NUCLEOTIDE SEQUENCE</scope>
    <source>
        <strain evidence="1">C57BL/6J</strain>
        <tissue evidence="1">Egg</tissue>
    </source>
</reference>
<evidence type="ECO:0000313" key="1">
    <source>
        <dbReference type="EMBL" id="BAE24143.1"/>
    </source>
</evidence>
<dbReference type="MGI" id="MGI:3034888">
    <property type="gene designation" value="AU016765"/>
</dbReference>
<sequence length="77" mass="8787">MTHDPTQEYTELSLTEDPCWRGLELRSGACAVSRGCLATFTLVQRTQHSFCSWSLISGFLRFQSDMPWCLFLYASCV</sequence>
<reference evidence="1" key="8">
    <citation type="journal article" date="2005" name="Science">
        <title>Antisense Transcription in the Mammalian Transcriptome.</title>
        <authorList>
            <consortium name="RIKEN Genome Exploration Research Group and Genome Science Group (Genome Network Project Core Group) and the FANTOM Consortium"/>
        </authorList>
    </citation>
    <scope>NUCLEOTIDE SEQUENCE</scope>
    <source>
        <strain evidence="1">C57BL/6J</strain>
        <tissue evidence="1">Egg</tissue>
    </source>
</reference>
<organism evidence="1">
    <name type="scientific">Mus musculus</name>
    <name type="common">Mouse</name>
    <dbReference type="NCBI Taxonomy" id="10090"/>
    <lineage>
        <taxon>Eukaryota</taxon>
        <taxon>Metazoa</taxon>
        <taxon>Chordata</taxon>
        <taxon>Craniata</taxon>
        <taxon>Vertebrata</taxon>
        <taxon>Euteleostomi</taxon>
        <taxon>Mammalia</taxon>
        <taxon>Eutheria</taxon>
        <taxon>Euarchontoglires</taxon>
        <taxon>Glires</taxon>
        <taxon>Rodentia</taxon>
        <taxon>Myomorpha</taxon>
        <taxon>Muroidea</taxon>
        <taxon>Muridae</taxon>
        <taxon>Murinae</taxon>
        <taxon>Mus</taxon>
        <taxon>Mus</taxon>
    </lineage>
</organism>